<name>A0ABW2XEY3_9ACTN</name>
<dbReference type="Pfam" id="PF03816">
    <property type="entry name" value="LytR_cpsA_psr"/>
    <property type="match status" value="1"/>
</dbReference>
<evidence type="ECO:0000259" key="5">
    <source>
        <dbReference type="Pfam" id="PF13399"/>
    </source>
</evidence>
<dbReference type="NCBIfam" id="TIGR00350">
    <property type="entry name" value="lytR_cpsA_psr"/>
    <property type="match status" value="1"/>
</dbReference>
<feature type="region of interest" description="Disordered" evidence="2">
    <location>
        <begin position="399"/>
        <end position="420"/>
    </location>
</feature>
<dbReference type="EMBL" id="JBHTGP010000006">
    <property type="protein sequence ID" value="MFD0685023.1"/>
    <property type="molecule type" value="Genomic_DNA"/>
</dbReference>
<evidence type="ECO:0000313" key="7">
    <source>
        <dbReference type="Proteomes" id="UP001597063"/>
    </source>
</evidence>
<feature type="compositionally biased region" description="Pro residues" evidence="2">
    <location>
        <begin position="404"/>
        <end position="419"/>
    </location>
</feature>
<evidence type="ECO:0000256" key="1">
    <source>
        <dbReference type="ARBA" id="ARBA00006068"/>
    </source>
</evidence>
<proteinExistence type="inferred from homology"/>
<evidence type="ECO:0000313" key="6">
    <source>
        <dbReference type="EMBL" id="MFD0685023.1"/>
    </source>
</evidence>
<feature type="domain" description="LytR/CpsA/Psr regulator C-terminal" evidence="5">
    <location>
        <begin position="422"/>
        <end position="504"/>
    </location>
</feature>
<keyword evidence="7" id="KW-1185">Reference proteome</keyword>
<dbReference type="Pfam" id="PF13399">
    <property type="entry name" value="LytR_C"/>
    <property type="match status" value="1"/>
</dbReference>
<dbReference type="InterPro" id="IPR004474">
    <property type="entry name" value="LytR_CpsA_psr"/>
</dbReference>
<gene>
    <name evidence="6" type="ORF">ACFQZM_10975</name>
</gene>
<comment type="caution">
    <text evidence="6">The sequence shown here is derived from an EMBL/GenBank/DDBJ whole genome shotgun (WGS) entry which is preliminary data.</text>
</comment>
<comment type="similarity">
    <text evidence="1">Belongs to the LytR/CpsA/Psr (LCP) family.</text>
</comment>
<reference evidence="7" key="1">
    <citation type="journal article" date="2019" name="Int. J. Syst. Evol. Microbiol.">
        <title>The Global Catalogue of Microorganisms (GCM) 10K type strain sequencing project: providing services to taxonomists for standard genome sequencing and annotation.</title>
        <authorList>
            <consortium name="The Broad Institute Genomics Platform"/>
            <consortium name="The Broad Institute Genome Sequencing Center for Infectious Disease"/>
            <person name="Wu L."/>
            <person name="Ma J."/>
        </authorList>
    </citation>
    <scope>NUCLEOTIDE SEQUENCE [LARGE SCALE GENOMIC DNA]</scope>
    <source>
        <strain evidence="7">JCM 9371</strain>
    </source>
</reference>
<dbReference type="PANTHER" id="PTHR33392:SF6">
    <property type="entry name" value="POLYISOPRENYL-TEICHOIC ACID--PEPTIDOGLYCAN TEICHOIC ACID TRANSFERASE TAGU"/>
    <property type="match status" value="1"/>
</dbReference>
<protein>
    <submittedName>
        <fullName evidence="6">LCP family protein</fullName>
    </submittedName>
</protein>
<feature type="compositionally biased region" description="Low complexity" evidence="2">
    <location>
        <begin position="13"/>
        <end position="22"/>
    </location>
</feature>
<dbReference type="RefSeq" id="WP_131759618.1">
    <property type="nucleotide sequence ID" value="NZ_CAACUY010000084.1"/>
</dbReference>
<accession>A0ABW2XEY3</accession>
<feature type="compositionally biased region" description="Acidic residues" evidence="2">
    <location>
        <begin position="50"/>
        <end position="60"/>
    </location>
</feature>
<feature type="region of interest" description="Disordered" evidence="2">
    <location>
        <begin position="1"/>
        <end position="81"/>
    </location>
</feature>
<dbReference type="InterPro" id="IPR027381">
    <property type="entry name" value="LytR/CpsA/Psr_C"/>
</dbReference>
<sequence length="529" mass="55961">MSDEDPDRDDLAADTAAPPAKDAPTDDASAKDAPAEDASAQEAPAKDAPADGEDAPDDEAGTAPTETGDKAPGEGRTRSRRQKILRRTAIAVAALVLIAGAGAVGLYYDLMGGIEQQHVGDQLGTNRPKKLNKSLNILLIGSDTREGDNARYGAAAGLTGARSDTAILLHLSPNRDQAIGISFPRDSMVKIPECKKAKGGTVPAQFGMLNSAFAYAGPTCTWKMLESLTGIHIDHFVQVDFSGFKRMVDTLGGVEICVDKPVDDPRAELHLKAGKQTVKGEQALGYVRARYSLGDGSDLERIERQQKFMASVVDKATSGSVLSDPAKTYKFLKAATKSMTTDDDLDLSTMRKLADGLKGMSAGQVRFVTVPVEGYAPDPNRVQWDQKRAKPLFDAIRYDNDLPAEPPAPQKPEQQPPAPAKVKVTVVDGGGDRKLIDQVARQLGKRGFDVAAKVEKTAAAPESRIVYAPSAEAQASALARIVPDALLSADAKAPQDGVRLVIGKNGARLTPPALKVTGGVKAGQKNPCK</sequence>
<keyword evidence="3" id="KW-0472">Membrane</keyword>
<dbReference type="Gene3D" id="3.30.70.2390">
    <property type="match status" value="1"/>
</dbReference>
<evidence type="ECO:0000259" key="4">
    <source>
        <dbReference type="Pfam" id="PF03816"/>
    </source>
</evidence>
<dbReference type="InterPro" id="IPR050922">
    <property type="entry name" value="LytR/CpsA/Psr_CW_biosynth"/>
</dbReference>
<dbReference type="Gene3D" id="3.40.630.190">
    <property type="entry name" value="LCP protein"/>
    <property type="match status" value="1"/>
</dbReference>
<keyword evidence="3" id="KW-0812">Transmembrane</keyword>
<evidence type="ECO:0000256" key="3">
    <source>
        <dbReference type="SAM" id="Phobius"/>
    </source>
</evidence>
<organism evidence="6 7">
    <name type="scientific">Actinomadura fibrosa</name>
    <dbReference type="NCBI Taxonomy" id="111802"/>
    <lineage>
        <taxon>Bacteria</taxon>
        <taxon>Bacillati</taxon>
        <taxon>Actinomycetota</taxon>
        <taxon>Actinomycetes</taxon>
        <taxon>Streptosporangiales</taxon>
        <taxon>Thermomonosporaceae</taxon>
        <taxon>Actinomadura</taxon>
    </lineage>
</organism>
<dbReference type="PANTHER" id="PTHR33392">
    <property type="entry name" value="POLYISOPRENYL-TEICHOIC ACID--PEPTIDOGLYCAN TEICHOIC ACID TRANSFERASE TAGU"/>
    <property type="match status" value="1"/>
</dbReference>
<evidence type="ECO:0000256" key="2">
    <source>
        <dbReference type="SAM" id="MobiDB-lite"/>
    </source>
</evidence>
<feature type="domain" description="Cell envelope-related transcriptional attenuator" evidence="4">
    <location>
        <begin position="162"/>
        <end position="317"/>
    </location>
</feature>
<dbReference type="Proteomes" id="UP001597063">
    <property type="component" value="Unassembled WGS sequence"/>
</dbReference>
<feature type="compositionally biased region" description="Basic and acidic residues" evidence="2">
    <location>
        <begin position="67"/>
        <end position="77"/>
    </location>
</feature>
<keyword evidence="3" id="KW-1133">Transmembrane helix</keyword>
<feature type="transmembrane region" description="Helical" evidence="3">
    <location>
        <begin position="88"/>
        <end position="108"/>
    </location>
</feature>